<dbReference type="EMBL" id="JACTAG010000001">
    <property type="protein sequence ID" value="MBD3662689.1"/>
    <property type="molecule type" value="Genomic_DNA"/>
</dbReference>
<organism evidence="2 3">
    <name type="scientific">Sulfitobacter aestuariivivens</name>
    <dbReference type="NCBI Taxonomy" id="2766981"/>
    <lineage>
        <taxon>Bacteria</taxon>
        <taxon>Pseudomonadati</taxon>
        <taxon>Pseudomonadota</taxon>
        <taxon>Alphaproteobacteria</taxon>
        <taxon>Rhodobacterales</taxon>
        <taxon>Roseobacteraceae</taxon>
        <taxon>Sulfitobacter</taxon>
    </lineage>
</organism>
<dbReference type="RefSeq" id="WP_191073705.1">
    <property type="nucleotide sequence ID" value="NZ_JACTAG010000001.1"/>
</dbReference>
<reference evidence="2" key="1">
    <citation type="submission" date="2020-08" db="EMBL/GenBank/DDBJ databases">
        <title>Sulfitobacter aestuariivivens sp. nov., isolated from a tidal flat.</title>
        <authorList>
            <person name="Park S."/>
            <person name="Yoon J.-H."/>
        </authorList>
    </citation>
    <scope>NUCLEOTIDE SEQUENCE</scope>
    <source>
        <strain evidence="2">TSTF-M16</strain>
    </source>
</reference>
<protein>
    <recommendedName>
        <fullName evidence="4">Excinuclease ABC subunit A</fullName>
    </recommendedName>
</protein>
<sequence length="138" mass="14879">MKSICFYLAALIFMGLASSADAANPCRGKDTFKLSDGTVMCFEKFGVLAFTSGDRAVSARFLIQKAADLSESAFRQRGIGLCRAFQEQMQGVAQQSGQKVSTFVIIQSAPSSGTVVNGLKITGQSYNVVTDSRCREQR</sequence>
<keyword evidence="3" id="KW-1185">Reference proteome</keyword>
<name>A0A927D0C7_9RHOB</name>
<comment type="caution">
    <text evidence="2">The sequence shown here is derived from an EMBL/GenBank/DDBJ whole genome shotgun (WGS) entry which is preliminary data.</text>
</comment>
<evidence type="ECO:0008006" key="4">
    <source>
        <dbReference type="Google" id="ProtNLM"/>
    </source>
</evidence>
<accession>A0A927D0C7</accession>
<keyword evidence="1" id="KW-0732">Signal</keyword>
<evidence type="ECO:0000313" key="3">
    <source>
        <dbReference type="Proteomes" id="UP000635142"/>
    </source>
</evidence>
<gene>
    <name evidence="2" type="ORF">H9Q16_02025</name>
</gene>
<dbReference type="Proteomes" id="UP000635142">
    <property type="component" value="Unassembled WGS sequence"/>
</dbReference>
<dbReference type="AlphaFoldDB" id="A0A927D0C7"/>
<evidence type="ECO:0000256" key="1">
    <source>
        <dbReference type="SAM" id="SignalP"/>
    </source>
</evidence>
<feature type="chain" id="PRO_5036736002" description="Excinuclease ABC subunit A" evidence="1">
    <location>
        <begin position="23"/>
        <end position="138"/>
    </location>
</feature>
<proteinExistence type="predicted"/>
<feature type="signal peptide" evidence="1">
    <location>
        <begin position="1"/>
        <end position="22"/>
    </location>
</feature>
<evidence type="ECO:0000313" key="2">
    <source>
        <dbReference type="EMBL" id="MBD3662689.1"/>
    </source>
</evidence>